<keyword evidence="2" id="KW-1185">Reference proteome</keyword>
<reference evidence="1 2" key="1">
    <citation type="journal article" date="2019" name="New Phytol.">
        <title>Comparative genomics reveals unique wood-decay strategies and fruiting body development in the Schizophyllaceae.</title>
        <authorList>
            <person name="Almasi E."/>
            <person name="Sahu N."/>
            <person name="Krizsan K."/>
            <person name="Balint B."/>
            <person name="Kovacs G.M."/>
            <person name="Kiss B."/>
            <person name="Cseklye J."/>
            <person name="Drula E."/>
            <person name="Henrissat B."/>
            <person name="Nagy I."/>
            <person name="Chovatia M."/>
            <person name="Adam C."/>
            <person name="LaButti K."/>
            <person name="Lipzen A."/>
            <person name="Riley R."/>
            <person name="Grigoriev I.V."/>
            <person name="Nagy L.G."/>
        </authorList>
    </citation>
    <scope>NUCLEOTIDE SEQUENCE [LARGE SCALE GENOMIC DNA]</scope>
    <source>
        <strain evidence="1 2">NL-1724</strain>
    </source>
</reference>
<sequence>MWTIKFLMRQSPSFRRRRRPLVTAPPMATVSQTWPPWSLHHKTYLHISDLPWSAAPKRSTIRPLSPVSSAIDSTVQK</sequence>
<comment type="caution">
    <text evidence="1">The sequence shown here is derived from an EMBL/GenBank/DDBJ whole genome shotgun (WGS) entry which is preliminary data.</text>
</comment>
<dbReference type="EMBL" id="VDMD01000009">
    <property type="protein sequence ID" value="TRM63656.1"/>
    <property type="molecule type" value="Genomic_DNA"/>
</dbReference>
<dbReference type="AlphaFoldDB" id="A0A550CG53"/>
<name>A0A550CG53_9AGAR</name>
<protein>
    <submittedName>
        <fullName evidence="1">Uncharacterized protein</fullName>
    </submittedName>
</protein>
<evidence type="ECO:0000313" key="2">
    <source>
        <dbReference type="Proteomes" id="UP000320762"/>
    </source>
</evidence>
<evidence type="ECO:0000313" key="1">
    <source>
        <dbReference type="EMBL" id="TRM63656.1"/>
    </source>
</evidence>
<proteinExistence type="predicted"/>
<accession>A0A550CG53</accession>
<gene>
    <name evidence="1" type="ORF">BD626DRAFT_274827</name>
</gene>
<dbReference type="Proteomes" id="UP000320762">
    <property type="component" value="Unassembled WGS sequence"/>
</dbReference>
<organism evidence="1 2">
    <name type="scientific">Schizophyllum amplum</name>
    <dbReference type="NCBI Taxonomy" id="97359"/>
    <lineage>
        <taxon>Eukaryota</taxon>
        <taxon>Fungi</taxon>
        <taxon>Dikarya</taxon>
        <taxon>Basidiomycota</taxon>
        <taxon>Agaricomycotina</taxon>
        <taxon>Agaricomycetes</taxon>
        <taxon>Agaricomycetidae</taxon>
        <taxon>Agaricales</taxon>
        <taxon>Schizophyllaceae</taxon>
        <taxon>Schizophyllum</taxon>
    </lineage>
</organism>